<organism evidence="1 2">
    <name type="scientific">Romanomermis culicivorax</name>
    <name type="common">Nematode worm</name>
    <dbReference type="NCBI Taxonomy" id="13658"/>
    <lineage>
        <taxon>Eukaryota</taxon>
        <taxon>Metazoa</taxon>
        <taxon>Ecdysozoa</taxon>
        <taxon>Nematoda</taxon>
        <taxon>Enoplea</taxon>
        <taxon>Dorylaimia</taxon>
        <taxon>Mermithida</taxon>
        <taxon>Mermithoidea</taxon>
        <taxon>Mermithidae</taxon>
        <taxon>Romanomermis</taxon>
    </lineage>
</organism>
<dbReference type="WBParaSite" id="nRc.2.0.1.t23215-RA">
    <property type="protein sequence ID" value="nRc.2.0.1.t23215-RA"/>
    <property type="gene ID" value="nRc.2.0.1.g23215"/>
</dbReference>
<sequence length="64" mass="7621">MFGLYMCSMMLASSDSQALVEEHIKGIVYEKQIRDIDDLNEWILWAWDQLDQCKIYSVVDQFEK</sequence>
<evidence type="ECO:0000313" key="1">
    <source>
        <dbReference type="Proteomes" id="UP000887565"/>
    </source>
</evidence>
<reference evidence="2" key="1">
    <citation type="submission" date="2022-11" db="UniProtKB">
        <authorList>
            <consortium name="WormBaseParasite"/>
        </authorList>
    </citation>
    <scope>IDENTIFICATION</scope>
</reference>
<proteinExistence type="predicted"/>
<name>A0A915JBP9_ROMCU</name>
<evidence type="ECO:0000313" key="2">
    <source>
        <dbReference type="WBParaSite" id="nRc.2.0.1.t23215-RA"/>
    </source>
</evidence>
<keyword evidence="1" id="KW-1185">Reference proteome</keyword>
<dbReference type="AlphaFoldDB" id="A0A915JBP9"/>
<protein>
    <submittedName>
        <fullName evidence="2">Uncharacterized protein</fullName>
    </submittedName>
</protein>
<dbReference type="Proteomes" id="UP000887565">
    <property type="component" value="Unplaced"/>
</dbReference>
<accession>A0A915JBP9</accession>